<dbReference type="Gene3D" id="1.10.287.130">
    <property type="match status" value="1"/>
</dbReference>
<dbReference type="Pfam" id="PF00072">
    <property type="entry name" value="Response_reg"/>
    <property type="match status" value="1"/>
</dbReference>
<reference evidence="7 8" key="1">
    <citation type="submission" date="2023-02" db="EMBL/GenBank/DDBJ databases">
        <title>Gemone sequence of Telluria chitinolytica ACM 3522T.</title>
        <authorList>
            <person name="Frediansyah A."/>
            <person name="Miess H."/>
            <person name="Gross H."/>
        </authorList>
    </citation>
    <scope>NUCLEOTIDE SEQUENCE [LARGE SCALE GENOMIC DNA]</scope>
    <source>
        <strain evidence="7 8">ACM 3522</strain>
    </source>
</reference>
<feature type="modified residue" description="4-aspartylphosphate" evidence="4">
    <location>
        <position position="501"/>
    </location>
</feature>
<dbReference type="EMBL" id="CP119083">
    <property type="protein sequence ID" value="WEF34923.1"/>
    <property type="molecule type" value="Genomic_DNA"/>
</dbReference>
<dbReference type="InterPro" id="IPR011006">
    <property type="entry name" value="CheY-like_superfamily"/>
</dbReference>
<dbReference type="PANTHER" id="PTHR43065">
    <property type="entry name" value="SENSOR HISTIDINE KINASE"/>
    <property type="match status" value="1"/>
</dbReference>
<proteinExistence type="predicted"/>
<keyword evidence="8" id="KW-1185">Reference proteome</keyword>
<accession>A0ABY8BHU8</accession>
<dbReference type="InterPro" id="IPR001789">
    <property type="entry name" value="Sig_transdc_resp-reg_receiver"/>
</dbReference>
<dbReference type="PROSITE" id="PS50109">
    <property type="entry name" value="HIS_KIN"/>
    <property type="match status" value="1"/>
</dbReference>
<gene>
    <name evidence="7" type="ORF">PX653_09225</name>
</gene>
<dbReference type="Pfam" id="PF00512">
    <property type="entry name" value="HisKA"/>
    <property type="match status" value="1"/>
</dbReference>
<dbReference type="SMART" id="SM00388">
    <property type="entry name" value="HisKA"/>
    <property type="match status" value="1"/>
</dbReference>
<dbReference type="InterPro" id="IPR036890">
    <property type="entry name" value="HATPase_C_sf"/>
</dbReference>
<dbReference type="SMART" id="SM00387">
    <property type="entry name" value="HATPase_c"/>
    <property type="match status" value="1"/>
</dbReference>
<dbReference type="Gene3D" id="3.30.565.10">
    <property type="entry name" value="Histidine kinase-like ATPase, C-terminal domain"/>
    <property type="match status" value="1"/>
</dbReference>
<evidence type="ECO:0000259" key="6">
    <source>
        <dbReference type="PROSITE" id="PS50110"/>
    </source>
</evidence>
<dbReference type="PANTHER" id="PTHR43065:SF42">
    <property type="entry name" value="TWO-COMPONENT SENSOR PPRA"/>
    <property type="match status" value="1"/>
</dbReference>
<evidence type="ECO:0000313" key="8">
    <source>
        <dbReference type="Proteomes" id="UP001216510"/>
    </source>
</evidence>
<dbReference type="InterPro" id="IPR003594">
    <property type="entry name" value="HATPase_dom"/>
</dbReference>
<dbReference type="SMART" id="SM00448">
    <property type="entry name" value="REC"/>
    <property type="match status" value="1"/>
</dbReference>
<dbReference type="PROSITE" id="PS50110">
    <property type="entry name" value="RESPONSE_REGULATORY"/>
    <property type="match status" value="1"/>
</dbReference>
<dbReference type="Gene3D" id="3.40.50.2300">
    <property type="match status" value="1"/>
</dbReference>
<comment type="catalytic activity">
    <reaction evidence="1">
        <text>ATP + protein L-histidine = ADP + protein N-phospho-L-histidine.</text>
        <dbReference type="EC" id="2.7.13.3"/>
    </reaction>
</comment>
<evidence type="ECO:0000256" key="2">
    <source>
        <dbReference type="ARBA" id="ARBA00012438"/>
    </source>
</evidence>
<dbReference type="Pfam" id="PF02518">
    <property type="entry name" value="HATPase_c"/>
    <property type="match status" value="1"/>
</dbReference>
<name>A0ABY8BHU8_9BURK</name>
<protein>
    <recommendedName>
        <fullName evidence="2">histidine kinase</fullName>
        <ecNumber evidence="2">2.7.13.3</ecNumber>
    </recommendedName>
</protein>
<dbReference type="SUPFAM" id="SSF55874">
    <property type="entry name" value="ATPase domain of HSP90 chaperone/DNA topoisomerase II/histidine kinase"/>
    <property type="match status" value="1"/>
</dbReference>
<evidence type="ECO:0000256" key="3">
    <source>
        <dbReference type="ARBA" id="ARBA00022553"/>
    </source>
</evidence>
<dbReference type="InterPro" id="IPR036097">
    <property type="entry name" value="HisK_dim/P_sf"/>
</dbReference>
<dbReference type="InterPro" id="IPR004358">
    <property type="entry name" value="Sig_transdc_His_kin-like_C"/>
</dbReference>
<dbReference type="InterPro" id="IPR005467">
    <property type="entry name" value="His_kinase_dom"/>
</dbReference>
<dbReference type="CDD" id="cd00082">
    <property type="entry name" value="HisKA"/>
    <property type="match status" value="1"/>
</dbReference>
<dbReference type="RefSeq" id="WP_277417594.1">
    <property type="nucleotide sequence ID" value="NZ_CP119083.1"/>
</dbReference>
<organism evidence="7 8">
    <name type="scientific">Pseudoduganella chitinolytica</name>
    <dbReference type="NCBI Taxonomy" id="34070"/>
    <lineage>
        <taxon>Bacteria</taxon>
        <taxon>Pseudomonadati</taxon>
        <taxon>Pseudomonadota</taxon>
        <taxon>Betaproteobacteria</taxon>
        <taxon>Burkholderiales</taxon>
        <taxon>Oxalobacteraceae</taxon>
        <taxon>Telluria group</taxon>
        <taxon>Pseudoduganella</taxon>
    </lineage>
</organism>
<dbReference type="InterPro" id="IPR003661">
    <property type="entry name" value="HisK_dim/P_dom"/>
</dbReference>
<dbReference type="EC" id="2.7.13.3" evidence="2"/>
<dbReference type="PRINTS" id="PR00344">
    <property type="entry name" value="BCTRLSENSOR"/>
</dbReference>
<sequence length="570" mass="59396">MPAADAPEARMLLDALEQRVLLLAPHGRDADVIAGVLARRGIACAAVPSCAALTAALREGAGAAIVTEEALLRADLGPLLAWLGGQAPWSDFPFVVLLGKRLADVAGAGTDALTALGNLVLLERPLSAQTLGSAAESALRARRRQYQAREVLADRETVSAQLASLNATLEGRVAERTLALAQANDRLTLETIERERAQQAMVQYQKMESLGRLTGGVAHDFNNLLNVVQGTMELILMMSNDEAVRARARTAKAACERGAKLTAQLLAFARNQALDLTPLRVDALFDAVLAMARPLLGKSIALQACVADDVDCVVADASQMEMALLNLAINARDAMPDGGRIAFDASRAAPPPELRAQGEFVRIAVTDNGSGMSPEVAARVFEPFFTTKGVGKGTGLGLSQVYGMAHQSGGTAQVTSQPGAGTTIAIWLPAAARPSADEGLPELGSDVLAGARVLLVEDDDFVRAGMADALVTLGCDVTQAANGPAGLAALEHARPDIVLTDYLMPGMTGAELARAARARYPDLPVLVATGYADMAAIQAALGEGTVLKKPFQLAELASVVRRSLRGTAGA</sequence>
<keyword evidence="3 4" id="KW-0597">Phosphoprotein</keyword>
<evidence type="ECO:0000313" key="7">
    <source>
        <dbReference type="EMBL" id="WEF34923.1"/>
    </source>
</evidence>
<dbReference type="SUPFAM" id="SSF47384">
    <property type="entry name" value="Homodimeric domain of signal transducing histidine kinase"/>
    <property type="match status" value="1"/>
</dbReference>
<feature type="domain" description="Histidine kinase" evidence="5">
    <location>
        <begin position="216"/>
        <end position="432"/>
    </location>
</feature>
<evidence type="ECO:0000256" key="1">
    <source>
        <dbReference type="ARBA" id="ARBA00000085"/>
    </source>
</evidence>
<dbReference type="SUPFAM" id="SSF52172">
    <property type="entry name" value="CheY-like"/>
    <property type="match status" value="1"/>
</dbReference>
<evidence type="ECO:0000259" key="5">
    <source>
        <dbReference type="PROSITE" id="PS50109"/>
    </source>
</evidence>
<evidence type="ECO:0000256" key="4">
    <source>
        <dbReference type="PROSITE-ProRule" id="PRU00169"/>
    </source>
</evidence>
<dbReference type="Proteomes" id="UP001216510">
    <property type="component" value="Chromosome"/>
</dbReference>
<feature type="domain" description="Response regulatory" evidence="6">
    <location>
        <begin position="452"/>
        <end position="564"/>
    </location>
</feature>